<dbReference type="Gene3D" id="1.20.1310.10">
    <property type="entry name" value="Cullin Repeats"/>
    <property type="match status" value="1"/>
</dbReference>
<gene>
    <name evidence="3" type="ORF">RND71_001877</name>
</gene>
<dbReference type="Proteomes" id="UP001291623">
    <property type="component" value="Unassembled WGS sequence"/>
</dbReference>
<dbReference type="GO" id="GO:0006511">
    <property type="term" value="P:ubiquitin-dependent protein catabolic process"/>
    <property type="evidence" value="ECO:0007669"/>
    <property type="project" value="InterPro"/>
</dbReference>
<proteinExistence type="inferred from homology"/>
<name>A0AAE1T238_9SOLA</name>
<dbReference type="PANTHER" id="PTHR11932">
    <property type="entry name" value="CULLIN"/>
    <property type="match status" value="1"/>
</dbReference>
<dbReference type="InterPro" id="IPR016159">
    <property type="entry name" value="Cullin_repeat-like_dom_sf"/>
</dbReference>
<dbReference type="InterPro" id="IPR045093">
    <property type="entry name" value="Cullin"/>
</dbReference>
<dbReference type="Pfam" id="PF00888">
    <property type="entry name" value="Cullin"/>
    <property type="match status" value="1"/>
</dbReference>
<comment type="similarity">
    <text evidence="1">Belongs to the cullin family.</text>
</comment>
<dbReference type="EMBL" id="JAVYJV010000001">
    <property type="protein sequence ID" value="KAK4380015.1"/>
    <property type="molecule type" value="Genomic_DNA"/>
</dbReference>
<sequence length="137" mass="15812">MDAIIWSPTQFILGGGELWLSTNTPLTCTIDRQREGEQIDQALGKNVLDIYVEMGGDSMKYYAKDFEESMLKDTAVFYSKKASDWIASKSYEDYILKVEECLKDEEGRVQSYLRYSKQKLLEVVEYELLTVHASKIE</sequence>
<comment type="caution">
    <text evidence="3">The sequence shown here is derived from an EMBL/GenBank/DDBJ whole genome shotgun (WGS) entry which is preliminary data.</text>
</comment>
<evidence type="ECO:0000256" key="1">
    <source>
        <dbReference type="ARBA" id="ARBA00006019"/>
    </source>
</evidence>
<organism evidence="3 4">
    <name type="scientific">Anisodus tanguticus</name>
    <dbReference type="NCBI Taxonomy" id="243964"/>
    <lineage>
        <taxon>Eukaryota</taxon>
        <taxon>Viridiplantae</taxon>
        <taxon>Streptophyta</taxon>
        <taxon>Embryophyta</taxon>
        <taxon>Tracheophyta</taxon>
        <taxon>Spermatophyta</taxon>
        <taxon>Magnoliopsida</taxon>
        <taxon>eudicotyledons</taxon>
        <taxon>Gunneridae</taxon>
        <taxon>Pentapetalae</taxon>
        <taxon>asterids</taxon>
        <taxon>lamiids</taxon>
        <taxon>Solanales</taxon>
        <taxon>Solanaceae</taxon>
        <taxon>Solanoideae</taxon>
        <taxon>Hyoscyameae</taxon>
        <taxon>Anisodus</taxon>
    </lineage>
</organism>
<dbReference type="InterPro" id="IPR001373">
    <property type="entry name" value="Cullin_N"/>
</dbReference>
<dbReference type="SUPFAM" id="SSF74788">
    <property type="entry name" value="Cullin repeat-like"/>
    <property type="match status" value="1"/>
</dbReference>
<protein>
    <recommendedName>
        <fullName evidence="2">Cullin N-terminal domain-containing protein</fullName>
    </recommendedName>
</protein>
<evidence type="ECO:0000313" key="4">
    <source>
        <dbReference type="Proteomes" id="UP001291623"/>
    </source>
</evidence>
<accession>A0AAE1T238</accession>
<dbReference type="AlphaFoldDB" id="A0AAE1T238"/>
<evidence type="ECO:0000313" key="3">
    <source>
        <dbReference type="EMBL" id="KAK4380015.1"/>
    </source>
</evidence>
<feature type="domain" description="Cullin N-terminal" evidence="2">
    <location>
        <begin position="28"/>
        <end position="136"/>
    </location>
</feature>
<reference evidence="3" key="1">
    <citation type="submission" date="2023-12" db="EMBL/GenBank/DDBJ databases">
        <title>Genome assembly of Anisodus tanguticus.</title>
        <authorList>
            <person name="Wang Y.-J."/>
        </authorList>
    </citation>
    <scope>NUCLEOTIDE SEQUENCE</scope>
    <source>
        <strain evidence="3">KB-2021</strain>
        <tissue evidence="3">Leaf</tissue>
    </source>
</reference>
<dbReference type="GO" id="GO:0031625">
    <property type="term" value="F:ubiquitin protein ligase binding"/>
    <property type="evidence" value="ECO:0007669"/>
    <property type="project" value="InterPro"/>
</dbReference>
<keyword evidence="4" id="KW-1185">Reference proteome</keyword>
<evidence type="ECO:0000259" key="2">
    <source>
        <dbReference type="Pfam" id="PF00888"/>
    </source>
</evidence>
<dbReference type="FunFam" id="1.20.1310.10:FF:000001">
    <property type="entry name" value="Cullin 3"/>
    <property type="match status" value="1"/>
</dbReference>